<proteinExistence type="predicted"/>
<accession>A0AAQ1P5Q3</accession>
<evidence type="ECO:0000313" key="1">
    <source>
        <dbReference type="EMBL" id="SPO60292.1"/>
    </source>
</evidence>
<comment type="caution">
    <text evidence="1">The sequence shown here is derived from an EMBL/GenBank/DDBJ whole genome shotgun (WGS) entry which is preliminary data.</text>
</comment>
<dbReference type="Proteomes" id="UP000294335">
    <property type="component" value="Unassembled WGS sequence"/>
</dbReference>
<protein>
    <submittedName>
        <fullName evidence="1">Uncharacterized protein</fullName>
    </submittedName>
</protein>
<reference evidence="1 2" key="1">
    <citation type="submission" date="2018-02" db="EMBL/GenBank/DDBJ databases">
        <authorList>
            <person name="Dubost A."/>
        </authorList>
    </citation>
    <scope>NUCLEOTIDE SEQUENCE [LARGE SCALE GENOMIC DNA]</scope>
    <source>
        <strain evidence="2">JV551A3</strain>
    </source>
</reference>
<evidence type="ECO:0000313" key="2">
    <source>
        <dbReference type="Proteomes" id="UP000294335"/>
    </source>
</evidence>
<dbReference type="EMBL" id="OPYN01000082">
    <property type="protein sequence ID" value="SPO60292.1"/>
    <property type="molecule type" value="Genomic_DNA"/>
</dbReference>
<dbReference type="AlphaFoldDB" id="A0AAQ1P5Q3"/>
<keyword evidence="2" id="KW-1185">Reference proteome</keyword>
<sequence>MSAMPTNHQALLDPVKVPALLKDIPGGDVNLLPVTATREVLSVLVPMWPVSDPRPGEPERLRLFWDTTLVKDKQWEAPVQPKDLELSVPVANLTAGPHVLRYEVTNSVGDMSPSATLTVLIDLTPPALGGAQGMLTVLEDPEEIERDGLTERYLRNHGQRLRTQVPGYTTPVAGDTIIFYWDAEPFAETKAGEYEIAFEDIGGPFYVDFTAELIVQRGDGVRYLYYAIEDRAGNLSAFSKPLKLSVSAATRTFPLPSIAQATGTDGQLRLALDDLRLPLLVKVPADAVVYPDETLRVEWGEPGDPGYFSATTGYEGREREFEIPEQKVLAQGRTTIKVKFVASGDKRLDYPSPPVELTVLPLSKNLPRVELAGVSSGNLKLSQAPARVPVTLGTWRLMAEGQLVDIWVTGVLQNGQEAVPFQVLKDYVVRPADLSQGIGSANDVAVLKSFLMTLLLDNPFTLHVQVRFAAHGVPVNFPSLSPTLRA</sequence>
<gene>
    <name evidence="1" type="ORF">JV551A3_V1_820005</name>
</gene>
<name>A0AAQ1P5Q3_9PSED</name>
<organism evidence="1 2">
    <name type="scientific">Pseudomonas inefficax</name>
    <dbReference type="NCBI Taxonomy" id="2078786"/>
    <lineage>
        <taxon>Bacteria</taxon>
        <taxon>Pseudomonadati</taxon>
        <taxon>Pseudomonadota</taxon>
        <taxon>Gammaproteobacteria</taxon>
        <taxon>Pseudomonadales</taxon>
        <taxon>Pseudomonadaceae</taxon>
        <taxon>Pseudomonas</taxon>
    </lineage>
</organism>